<dbReference type="Pfam" id="PF04203">
    <property type="entry name" value="Sortase"/>
    <property type="match status" value="1"/>
</dbReference>
<gene>
    <name evidence="4" type="ORF">CUU66_04725</name>
</gene>
<dbReference type="NCBIfam" id="TIGR01076">
    <property type="entry name" value="sortase_fam"/>
    <property type="match status" value="1"/>
</dbReference>
<dbReference type="AlphaFoldDB" id="A0A2N5M9S1"/>
<proteinExistence type="predicted"/>
<dbReference type="SUPFAM" id="SSF63817">
    <property type="entry name" value="Sortase"/>
    <property type="match status" value="1"/>
</dbReference>
<evidence type="ECO:0000313" key="4">
    <source>
        <dbReference type="EMBL" id="PLT31108.1"/>
    </source>
</evidence>
<evidence type="ECO:0000256" key="1">
    <source>
        <dbReference type="ARBA" id="ARBA00022801"/>
    </source>
</evidence>
<keyword evidence="3" id="KW-1133">Transmembrane helix</keyword>
<feature type="transmembrane region" description="Helical" evidence="3">
    <location>
        <begin position="12"/>
        <end position="36"/>
    </location>
</feature>
<evidence type="ECO:0000256" key="2">
    <source>
        <dbReference type="PIRSR" id="PIRSR605754-1"/>
    </source>
</evidence>
<dbReference type="RefSeq" id="WP_101640520.1">
    <property type="nucleotide sequence ID" value="NZ_PGUY01000013.1"/>
</dbReference>
<dbReference type="OrthoDB" id="165822at2"/>
<dbReference type="InterPro" id="IPR005754">
    <property type="entry name" value="Sortase"/>
</dbReference>
<dbReference type="Proteomes" id="UP000234748">
    <property type="component" value="Unassembled WGS sequence"/>
</dbReference>
<protein>
    <submittedName>
        <fullName evidence="4">Class D sortase</fullName>
    </submittedName>
</protein>
<dbReference type="NCBIfam" id="NF033746">
    <property type="entry name" value="class_D_sortase"/>
    <property type="match status" value="1"/>
</dbReference>
<keyword evidence="5" id="KW-1185">Reference proteome</keyword>
<reference evidence="4 5" key="1">
    <citation type="submission" date="2017-11" db="EMBL/GenBank/DDBJ databases">
        <title>Comparitive Functional Genomics of Dry Heat Resistant strains isolated from the Viking Spacecraft.</title>
        <authorList>
            <person name="Seuylemezian A."/>
            <person name="Cooper K."/>
            <person name="Vaishampayan P."/>
        </authorList>
    </citation>
    <scope>NUCLEOTIDE SEQUENCE [LARGE SCALE GENOMIC DNA]</scope>
    <source>
        <strain evidence="4 5">V1-29</strain>
    </source>
</reference>
<evidence type="ECO:0000256" key="3">
    <source>
        <dbReference type="SAM" id="Phobius"/>
    </source>
</evidence>
<dbReference type="InterPro" id="IPR023365">
    <property type="entry name" value="Sortase_dom-sf"/>
</dbReference>
<dbReference type="GO" id="GO:0016787">
    <property type="term" value="F:hydrolase activity"/>
    <property type="evidence" value="ECO:0007669"/>
    <property type="project" value="UniProtKB-KW"/>
</dbReference>
<comment type="caution">
    <text evidence="4">The sequence shown here is derived from an EMBL/GenBank/DDBJ whole genome shotgun (WGS) entry which is preliminary data.</text>
</comment>
<dbReference type="EMBL" id="PGUY01000013">
    <property type="protein sequence ID" value="PLT31108.1"/>
    <property type="molecule type" value="Genomic_DNA"/>
</dbReference>
<organism evidence="4 5">
    <name type="scientific">Peribacillus deserti</name>
    <dbReference type="NCBI Taxonomy" id="673318"/>
    <lineage>
        <taxon>Bacteria</taxon>
        <taxon>Bacillati</taxon>
        <taxon>Bacillota</taxon>
        <taxon>Bacilli</taxon>
        <taxon>Bacillales</taxon>
        <taxon>Bacillaceae</taxon>
        <taxon>Peribacillus</taxon>
    </lineage>
</organism>
<sequence>MKKKKKRRSKKWRWVLLGVPISIILLGLGIIAYFGLDLTKQTVMLARAATTEHKPDLPQKKFEQAWPELPAPGESLGELTFPSLKLNVPVVQGTHDEELKKGAGHFAGSALPGQGGQVLLSGHRDTVFTKLEHLKKGDKVTFTTKYGDFVYEATSFKIVPADDQTVNVAKNYETLTLSTCYPFDFIGDAPDRYIIYTKLVSMPDIEVAKK</sequence>
<accession>A0A2N5M9S1</accession>
<feature type="active site" description="Proton donor/acceptor" evidence="2">
    <location>
        <position position="123"/>
    </location>
</feature>
<dbReference type="InterPro" id="IPR041999">
    <property type="entry name" value="Sortase_D_1"/>
</dbReference>
<dbReference type="InterPro" id="IPR053525">
    <property type="entry name" value="Sortase_D"/>
</dbReference>
<dbReference type="Gene3D" id="2.40.260.10">
    <property type="entry name" value="Sortase"/>
    <property type="match status" value="1"/>
</dbReference>
<dbReference type="CDD" id="cd05828">
    <property type="entry name" value="Sortase_D_1"/>
    <property type="match status" value="1"/>
</dbReference>
<keyword evidence="3" id="KW-0472">Membrane</keyword>
<name>A0A2N5M9S1_9BACI</name>
<keyword evidence="3" id="KW-0812">Transmembrane</keyword>
<feature type="active site" description="Acyl-thioester intermediate" evidence="2">
    <location>
        <position position="180"/>
    </location>
</feature>
<keyword evidence="1" id="KW-0378">Hydrolase</keyword>
<evidence type="ECO:0000313" key="5">
    <source>
        <dbReference type="Proteomes" id="UP000234748"/>
    </source>
</evidence>